<gene>
    <name evidence="2" type="ORF">A244_31744</name>
</gene>
<dbReference type="EMBL" id="AOKG01002191">
    <property type="protein sequence ID" value="EPN38416.1"/>
    <property type="molecule type" value="Genomic_DNA"/>
</dbReference>
<proteinExistence type="predicted"/>
<reference evidence="2 3" key="1">
    <citation type="journal article" date="2013" name="PLoS Pathog.">
        <title>Genomic analysis of the Kiwifruit pathogen Pseudomonas syringae pv. actinidiae provides insight into the origins of an emergent plant disease.</title>
        <authorList>
            <person name="McCann H.C."/>
            <person name="Rikkerink E.H."/>
            <person name="Bertels F."/>
            <person name="Fiers M."/>
            <person name="Lu A."/>
            <person name="Rees-George J."/>
            <person name="Andersen M.T."/>
            <person name="Gleave A.P."/>
            <person name="Haubold B."/>
            <person name="Wohlers M.W."/>
            <person name="Guttman D.S."/>
            <person name="Wang P.W."/>
            <person name="Straub C."/>
            <person name="Vanneste J.L."/>
            <person name="Rainey P.B."/>
            <person name="Templeton M.D."/>
        </authorList>
    </citation>
    <scope>NUCLEOTIDE SEQUENCE [LARGE SCALE GENOMIC DNA]</scope>
    <source>
        <strain evidence="2 3">ICMP 18807</strain>
    </source>
</reference>
<dbReference type="Proteomes" id="UP000015729">
    <property type="component" value="Unassembled WGS sequence"/>
</dbReference>
<sequence>MDVSAGSRIKALIDDAVNLGATRVIGGQLQGSILQPTLLDGVTDRMRLYREE</sequence>
<dbReference type="Gene3D" id="3.40.309.10">
    <property type="entry name" value="Aldehyde Dehydrogenase, Chain A, domain 2"/>
    <property type="match status" value="1"/>
</dbReference>
<evidence type="ECO:0000313" key="2">
    <source>
        <dbReference type="EMBL" id="EPN38416.1"/>
    </source>
</evidence>
<feature type="domain" description="Aldehyde dehydrogenase" evidence="1">
    <location>
        <begin position="5"/>
        <end position="52"/>
    </location>
</feature>
<evidence type="ECO:0000259" key="1">
    <source>
        <dbReference type="Pfam" id="PF00171"/>
    </source>
</evidence>
<dbReference type="Pfam" id="PF00171">
    <property type="entry name" value="Aldedh"/>
    <property type="match status" value="1"/>
</dbReference>
<dbReference type="InterPro" id="IPR016161">
    <property type="entry name" value="Ald_DH/histidinol_DH"/>
</dbReference>
<dbReference type="InterPro" id="IPR016163">
    <property type="entry name" value="Ald_DH_C"/>
</dbReference>
<comment type="caution">
    <text evidence="2">The sequence shown here is derived from an EMBL/GenBank/DDBJ whole genome shotgun (WGS) entry which is preliminary data.</text>
</comment>
<accession>S6U9A6</accession>
<evidence type="ECO:0000313" key="3">
    <source>
        <dbReference type="Proteomes" id="UP000015729"/>
    </source>
</evidence>
<feature type="non-terminal residue" evidence="2">
    <location>
        <position position="52"/>
    </location>
</feature>
<dbReference type="GO" id="GO:0016620">
    <property type="term" value="F:oxidoreductase activity, acting on the aldehyde or oxo group of donors, NAD or NADP as acceptor"/>
    <property type="evidence" value="ECO:0007669"/>
    <property type="project" value="InterPro"/>
</dbReference>
<organism evidence="2 3">
    <name type="scientific">Pseudomonas syringae pv. actinidiae ICMP 18807</name>
    <dbReference type="NCBI Taxonomy" id="1194404"/>
    <lineage>
        <taxon>Bacteria</taxon>
        <taxon>Pseudomonadati</taxon>
        <taxon>Pseudomonadota</taxon>
        <taxon>Gammaproteobacteria</taxon>
        <taxon>Pseudomonadales</taxon>
        <taxon>Pseudomonadaceae</taxon>
        <taxon>Pseudomonas</taxon>
        <taxon>Pseudomonas syringae</taxon>
    </lineage>
</organism>
<dbReference type="SUPFAM" id="SSF53720">
    <property type="entry name" value="ALDH-like"/>
    <property type="match status" value="1"/>
</dbReference>
<dbReference type="InterPro" id="IPR015590">
    <property type="entry name" value="Aldehyde_DH_dom"/>
</dbReference>
<protein>
    <submittedName>
        <fullName evidence="2">Vanillin dehydrogenase</fullName>
    </submittedName>
</protein>
<name>S6U9A6_PSESF</name>
<dbReference type="AlphaFoldDB" id="S6U9A6"/>